<keyword evidence="2" id="KW-1185">Reference proteome</keyword>
<dbReference type="RefSeq" id="WP_011900656.1">
    <property type="nucleotide sequence ID" value="NZ_JAAVJF010000002.1"/>
</dbReference>
<sequence>MSKRKGGEDWLDALEIGPSPKRKLEELGMVSQENLMEFYTHNWTTLFSAAGASVIDFALGSAPLATSKGIALGWQQQVSPRN</sequence>
<name>A0A7L4P979_9CREN</name>
<accession>A0A7L4P979</accession>
<dbReference type="Proteomes" id="UP000554766">
    <property type="component" value="Unassembled WGS sequence"/>
</dbReference>
<organism evidence="1 2">
    <name type="scientific">Pyrobaculum arsenaticum</name>
    <dbReference type="NCBI Taxonomy" id="121277"/>
    <lineage>
        <taxon>Archaea</taxon>
        <taxon>Thermoproteota</taxon>
        <taxon>Thermoprotei</taxon>
        <taxon>Thermoproteales</taxon>
        <taxon>Thermoproteaceae</taxon>
        <taxon>Pyrobaculum</taxon>
    </lineage>
</organism>
<protein>
    <submittedName>
        <fullName evidence="1">Uncharacterized protein</fullName>
    </submittedName>
</protein>
<dbReference type="GeneID" id="5055624"/>
<dbReference type="AlphaFoldDB" id="A0A7L4P979"/>
<reference evidence="1 2" key="1">
    <citation type="journal article" date="2020" name="Nat. Commun.">
        <title>The structures of two archaeal type IV pili illuminate evolutionary relationships.</title>
        <authorList>
            <person name="Wang F."/>
            <person name="Baquero D.P."/>
            <person name="Su Z."/>
            <person name="Beltran L.C."/>
            <person name="Prangishvili D."/>
            <person name="Krupovic M."/>
            <person name="Egelman E.H."/>
        </authorList>
    </citation>
    <scope>NUCLEOTIDE SEQUENCE [LARGE SCALE GENOMIC DNA]</scope>
    <source>
        <strain evidence="1 2">2GA</strain>
    </source>
</reference>
<evidence type="ECO:0000313" key="1">
    <source>
        <dbReference type="EMBL" id="NYR15535.1"/>
    </source>
</evidence>
<comment type="caution">
    <text evidence="1">The sequence shown here is derived from an EMBL/GenBank/DDBJ whole genome shotgun (WGS) entry which is preliminary data.</text>
</comment>
<evidence type="ECO:0000313" key="2">
    <source>
        <dbReference type="Proteomes" id="UP000554766"/>
    </source>
</evidence>
<dbReference type="EMBL" id="JAAVJF010000002">
    <property type="protein sequence ID" value="NYR15535.1"/>
    <property type="molecule type" value="Genomic_DNA"/>
</dbReference>
<proteinExistence type="predicted"/>
<gene>
    <name evidence="1" type="ORF">HC235_06175</name>
</gene>